<name>A0A314ZKP8_PRUYE</name>
<protein>
    <submittedName>
        <fullName evidence="1">FH protein interacting protein FIP2-like</fullName>
    </submittedName>
</protein>
<organism evidence="1 2">
    <name type="scientific">Prunus yedoensis var. nudiflora</name>
    <dbReference type="NCBI Taxonomy" id="2094558"/>
    <lineage>
        <taxon>Eukaryota</taxon>
        <taxon>Viridiplantae</taxon>
        <taxon>Streptophyta</taxon>
        <taxon>Embryophyta</taxon>
        <taxon>Tracheophyta</taxon>
        <taxon>Spermatophyta</taxon>
        <taxon>Magnoliopsida</taxon>
        <taxon>eudicotyledons</taxon>
        <taxon>Gunneridae</taxon>
        <taxon>Pentapetalae</taxon>
        <taxon>rosids</taxon>
        <taxon>fabids</taxon>
        <taxon>Rosales</taxon>
        <taxon>Rosaceae</taxon>
        <taxon>Amygdaloideae</taxon>
        <taxon>Amygdaleae</taxon>
        <taxon>Prunus</taxon>
    </lineage>
</organism>
<dbReference type="InterPro" id="IPR051082">
    <property type="entry name" value="Pentapeptide-BTB/POZ_domain"/>
</dbReference>
<gene>
    <name evidence="1" type="ORF">Pyn_01165</name>
</gene>
<dbReference type="AlphaFoldDB" id="A0A314ZKP8"/>
<dbReference type="PANTHER" id="PTHR14136:SF17">
    <property type="entry name" value="BTB_POZ DOMAIN-CONTAINING PROTEIN KCTD9"/>
    <property type="match status" value="1"/>
</dbReference>
<proteinExistence type="predicted"/>
<dbReference type="SUPFAM" id="SSF141571">
    <property type="entry name" value="Pentapeptide repeat-like"/>
    <property type="match status" value="1"/>
</dbReference>
<evidence type="ECO:0000313" key="2">
    <source>
        <dbReference type="Proteomes" id="UP000250321"/>
    </source>
</evidence>
<dbReference type="InterPro" id="IPR001646">
    <property type="entry name" value="5peptide_repeat"/>
</dbReference>
<evidence type="ECO:0000313" key="1">
    <source>
        <dbReference type="EMBL" id="PQQ20525.1"/>
    </source>
</evidence>
<dbReference type="PANTHER" id="PTHR14136">
    <property type="entry name" value="BTB_POZ DOMAIN-CONTAINING PROTEIN KCTD9"/>
    <property type="match status" value="1"/>
</dbReference>
<dbReference type="Proteomes" id="UP000250321">
    <property type="component" value="Unassembled WGS sequence"/>
</dbReference>
<sequence>MHAYQIVAKLDAELKRIDIIKCIKSNERIRFRGVNLSGLDLLKLDLTKIDFSYACLRNVCFSNCDLHSAKLNYVDAKGANFSDASLERSESVGANLYAVTLYLSVPILALQRKIVAFGEQAWLLQSFMMLILEMQV</sequence>
<keyword evidence="2" id="KW-1185">Reference proteome</keyword>
<dbReference type="Gene3D" id="2.160.20.80">
    <property type="entry name" value="E3 ubiquitin-protein ligase SopA"/>
    <property type="match status" value="1"/>
</dbReference>
<dbReference type="STRING" id="2094558.A0A314ZKP8"/>
<dbReference type="Pfam" id="PF00805">
    <property type="entry name" value="Pentapeptide"/>
    <property type="match status" value="1"/>
</dbReference>
<dbReference type="OrthoDB" id="2414723at2759"/>
<reference evidence="1 2" key="1">
    <citation type="submission" date="2018-02" db="EMBL/GenBank/DDBJ databases">
        <title>Draft genome of wild Prunus yedoensis var. nudiflora.</title>
        <authorList>
            <person name="Baek S."/>
            <person name="Kim J.-H."/>
            <person name="Choi K."/>
            <person name="Kim G.-B."/>
            <person name="Cho A."/>
            <person name="Jang H."/>
            <person name="Shin C.-H."/>
            <person name="Yu H.-J."/>
            <person name="Mun J.-H."/>
        </authorList>
    </citation>
    <scope>NUCLEOTIDE SEQUENCE [LARGE SCALE GENOMIC DNA]</scope>
    <source>
        <strain evidence="2">cv. Jeju island</strain>
        <tissue evidence="1">Leaf</tissue>
    </source>
</reference>
<comment type="caution">
    <text evidence="1">The sequence shown here is derived from an EMBL/GenBank/DDBJ whole genome shotgun (WGS) entry which is preliminary data.</text>
</comment>
<accession>A0A314ZKP8</accession>
<dbReference type="EMBL" id="PJQY01000034">
    <property type="protein sequence ID" value="PQQ20525.1"/>
    <property type="molecule type" value="Genomic_DNA"/>
</dbReference>